<evidence type="ECO:0000313" key="1">
    <source>
        <dbReference type="EMBL" id="ODQ49588.1"/>
    </source>
</evidence>
<dbReference type="EMBL" id="KV454001">
    <property type="protein sequence ID" value="ODQ49588.1"/>
    <property type="molecule type" value="Genomic_DNA"/>
</dbReference>
<keyword evidence="2" id="KW-1185">Reference proteome</keyword>
<evidence type="ECO:0000313" key="2">
    <source>
        <dbReference type="Proteomes" id="UP000094455"/>
    </source>
</evidence>
<dbReference type="GeneID" id="30180524"/>
<proteinExistence type="predicted"/>
<gene>
    <name evidence="1" type="ORF">PICMEDRAFT_71132</name>
</gene>
<dbReference type="RefSeq" id="XP_019020701.1">
    <property type="nucleotide sequence ID" value="XM_019163837.1"/>
</dbReference>
<protein>
    <submittedName>
        <fullName evidence="1">Uncharacterized protein</fullName>
    </submittedName>
</protein>
<sequence length="97" mass="11577">MVFVRRNTCGILRRRINKSNCTIRFLVIKSIGGNVWELLSFICSRIYIVSQFSRGDGISRRRFKIARRYRWVNNRGDTTRDHLAQCATVWWQQIDKP</sequence>
<accession>A0A1E3NVA0</accession>
<dbReference type="AlphaFoldDB" id="A0A1E3NVA0"/>
<reference evidence="1 2" key="1">
    <citation type="journal article" date="2016" name="Proc. Natl. Acad. Sci. U.S.A.">
        <title>Comparative genomics of biotechnologically important yeasts.</title>
        <authorList>
            <person name="Riley R."/>
            <person name="Haridas S."/>
            <person name="Wolfe K.H."/>
            <person name="Lopes M.R."/>
            <person name="Hittinger C.T."/>
            <person name="Goeker M."/>
            <person name="Salamov A.A."/>
            <person name="Wisecaver J.H."/>
            <person name="Long T.M."/>
            <person name="Calvey C.H."/>
            <person name="Aerts A.L."/>
            <person name="Barry K.W."/>
            <person name="Choi C."/>
            <person name="Clum A."/>
            <person name="Coughlan A.Y."/>
            <person name="Deshpande S."/>
            <person name="Douglass A.P."/>
            <person name="Hanson S.J."/>
            <person name="Klenk H.-P."/>
            <person name="LaButti K.M."/>
            <person name="Lapidus A."/>
            <person name="Lindquist E.A."/>
            <person name="Lipzen A.M."/>
            <person name="Meier-Kolthoff J.P."/>
            <person name="Ohm R.A."/>
            <person name="Otillar R.P."/>
            <person name="Pangilinan J.L."/>
            <person name="Peng Y."/>
            <person name="Rokas A."/>
            <person name="Rosa C.A."/>
            <person name="Scheuner C."/>
            <person name="Sibirny A.A."/>
            <person name="Slot J.C."/>
            <person name="Stielow J.B."/>
            <person name="Sun H."/>
            <person name="Kurtzman C.P."/>
            <person name="Blackwell M."/>
            <person name="Grigoriev I.V."/>
            <person name="Jeffries T.W."/>
        </authorList>
    </citation>
    <scope>NUCLEOTIDE SEQUENCE [LARGE SCALE GENOMIC DNA]</scope>
    <source>
        <strain evidence="1 2">NRRL Y-2026</strain>
    </source>
</reference>
<dbReference type="Proteomes" id="UP000094455">
    <property type="component" value="Unassembled WGS sequence"/>
</dbReference>
<organism evidence="1 2">
    <name type="scientific">Pichia membranifaciens NRRL Y-2026</name>
    <dbReference type="NCBI Taxonomy" id="763406"/>
    <lineage>
        <taxon>Eukaryota</taxon>
        <taxon>Fungi</taxon>
        <taxon>Dikarya</taxon>
        <taxon>Ascomycota</taxon>
        <taxon>Saccharomycotina</taxon>
        <taxon>Pichiomycetes</taxon>
        <taxon>Pichiales</taxon>
        <taxon>Pichiaceae</taxon>
        <taxon>Pichia</taxon>
    </lineage>
</organism>
<name>A0A1E3NVA0_9ASCO</name>